<protein>
    <submittedName>
        <fullName evidence="1">Uncharacterized protein</fullName>
    </submittedName>
</protein>
<name>A0A928Z2H2_9CYAN</name>
<dbReference type="Proteomes" id="UP000625316">
    <property type="component" value="Unassembled WGS sequence"/>
</dbReference>
<evidence type="ECO:0000313" key="2">
    <source>
        <dbReference type="Proteomes" id="UP000625316"/>
    </source>
</evidence>
<dbReference type="AlphaFoldDB" id="A0A928Z2H2"/>
<gene>
    <name evidence="1" type="ORF">IQ266_01280</name>
</gene>
<evidence type="ECO:0000313" key="1">
    <source>
        <dbReference type="EMBL" id="MBE9028385.1"/>
    </source>
</evidence>
<sequence>MFVMLAVAYVAFGDAFLPGKAGYYSTYSRATMNNMLVNMFPSWQSKTNPYQRTEKAIEQEENGK</sequence>
<organism evidence="1 2">
    <name type="scientific">Romeriopsis navalis LEGE 11480</name>
    <dbReference type="NCBI Taxonomy" id="2777977"/>
    <lineage>
        <taxon>Bacteria</taxon>
        <taxon>Bacillati</taxon>
        <taxon>Cyanobacteriota</taxon>
        <taxon>Cyanophyceae</taxon>
        <taxon>Leptolyngbyales</taxon>
        <taxon>Leptolyngbyaceae</taxon>
        <taxon>Romeriopsis</taxon>
        <taxon>Romeriopsis navalis</taxon>
    </lineage>
</organism>
<reference evidence="1" key="1">
    <citation type="submission" date="2020-10" db="EMBL/GenBank/DDBJ databases">
        <authorList>
            <person name="Castelo-Branco R."/>
            <person name="Eusebio N."/>
            <person name="Adriana R."/>
            <person name="Vieira A."/>
            <person name="Brugerolle De Fraissinette N."/>
            <person name="Rezende De Castro R."/>
            <person name="Schneider M.P."/>
            <person name="Vasconcelos V."/>
            <person name="Leao P.N."/>
        </authorList>
    </citation>
    <scope>NUCLEOTIDE SEQUENCE</scope>
    <source>
        <strain evidence="1">LEGE 11480</strain>
    </source>
</reference>
<keyword evidence="2" id="KW-1185">Reference proteome</keyword>
<accession>A0A928Z2H2</accession>
<proteinExistence type="predicted"/>
<dbReference type="EMBL" id="JADEXQ010000003">
    <property type="protein sequence ID" value="MBE9028385.1"/>
    <property type="molecule type" value="Genomic_DNA"/>
</dbReference>
<comment type="caution">
    <text evidence="1">The sequence shown here is derived from an EMBL/GenBank/DDBJ whole genome shotgun (WGS) entry which is preliminary data.</text>
</comment>